<gene>
    <name evidence="2" type="ORF">DQL93_03565</name>
    <name evidence="3" type="ORF">LOB85_06075</name>
</gene>
<protein>
    <recommendedName>
        <fullName evidence="1">UPF0342 protein DQL93_03565</fullName>
    </recommendedName>
</protein>
<sequence length="117" mass="13068">MANIYDTANQLANDLRGTQQFLALKEAMDAVKADEGSLALFKELDAAQMEIMEAQQTGMELTEEQQGHFKSLNERVSQNTTLQSMLLAEQAVYTLLNDVQKNIGQPLSKAYEDLRKA</sequence>
<organism evidence="2">
    <name type="scientific">Lactobacillus delbrueckii subsp. lactis</name>
    <dbReference type="NCBI Taxonomy" id="29397"/>
    <lineage>
        <taxon>Bacteria</taxon>
        <taxon>Bacillati</taxon>
        <taxon>Bacillota</taxon>
        <taxon>Bacilli</taxon>
        <taxon>Lactobacillales</taxon>
        <taxon>Lactobacillaceae</taxon>
        <taxon>Lactobacillus</taxon>
    </lineage>
</organism>
<dbReference type="InterPro" id="IPR010368">
    <property type="entry name" value="Com_YlbF"/>
</dbReference>
<evidence type="ECO:0000313" key="2">
    <source>
        <dbReference type="EMBL" id="AZA15737.1"/>
    </source>
</evidence>
<dbReference type="EMBL" id="CP031023">
    <property type="protein sequence ID" value="AZA15737.1"/>
    <property type="molecule type" value="Genomic_DNA"/>
</dbReference>
<dbReference type="Pfam" id="PF06133">
    <property type="entry name" value="Com_YlbF"/>
    <property type="match status" value="1"/>
</dbReference>
<dbReference type="SMR" id="A0A061C7U5"/>
<dbReference type="EMBL" id="JAJNUY010000023">
    <property type="protein sequence ID" value="MCD5563679.1"/>
    <property type="molecule type" value="Genomic_DNA"/>
</dbReference>
<reference evidence="2" key="1">
    <citation type="submission" date="2018-07" db="EMBL/GenBank/DDBJ databases">
        <authorList>
            <person name="Somerville V."/>
        </authorList>
    </citation>
    <scope>NUCLEOTIDE SEQUENCE</scope>
    <source>
        <strain evidence="2">NWC_2_2</strain>
    </source>
</reference>
<evidence type="ECO:0000256" key="1">
    <source>
        <dbReference type="HAMAP-Rule" id="MF_01526"/>
    </source>
</evidence>
<dbReference type="AlphaFoldDB" id="A0A061C7U5"/>
<accession>A0A061C7U5</accession>
<dbReference type="SUPFAM" id="SSF158622">
    <property type="entry name" value="YheA/YmcA-like"/>
    <property type="match status" value="1"/>
</dbReference>
<dbReference type="Gene3D" id="1.20.1500.10">
    <property type="entry name" value="YheA/YmcA-like"/>
    <property type="match status" value="1"/>
</dbReference>
<dbReference type="OrthoDB" id="9811402at2"/>
<proteinExistence type="inferred from homology"/>
<evidence type="ECO:0000313" key="3">
    <source>
        <dbReference type="EMBL" id="MCD5563679.1"/>
    </source>
</evidence>
<evidence type="ECO:0000313" key="4">
    <source>
        <dbReference type="Proteomes" id="UP001200334"/>
    </source>
</evidence>
<comment type="similarity">
    <text evidence="1">Belongs to the UPF0342 family.</text>
</comment>
<dbReference type="HAMAP" id="MF_01526">
    <property type="entry name" value="UPF0342"/>
    <property type="match status" value="1"/>
</dbReference>
<name>A0A061C7U5_LACDL</name>
<reference evidence="3 4" key="2">
    <citation type="submission" date="2021-12" db="EMBL/GenBank/DDBJ databases">
        <title>Antimicrobial susceptibility of Lactobacillus delbrueckii subsp. lactis obtained from milk products and other habitats.</title>
        <authorList>
            <person name="Shani N."/>
        </authorList>
    </citation>
    <scope>NUCLEOTIDE SEQUENCE [LARGE SCALE GENOMIC DNA]</scope>
    <source>
        <strain evidence="3 4">FAM 21755</strain>
    </source>
</reference>
<dbReference type="InterPro" id="IPR023378">
    <property type="entry name" value="YheA/YmcA-like_dom_sf"/>
</dbReference>
<dbReference type="Proteomes" id="UP001200334">
    <property type="component" value="Unassembled WGS sequence"/>
</dbReference>
<dbReference type="RefSeq" id="WP_016396947.1">
    <property type="nucleotide sequence ID" value="NZ_BJLO01000018.1"/>
</dbReference>